<proteinExistence type="predicted"/>
<reference evidence="2" key="2">
    <citation type="submission" date="2015-03" db="EMBL/GenBank/DDBJ databases">
        <title>Genome sequence of Paenibacillus beijingensis strain DSM 24997T.</title>
        <authorList>
            <person name="Kwak Y."/>
            <person name="Shin J.-H."/>
        </authorList>
    </citation>
    <scope>NUCLEOTIDE SEQUENCE [LARGE SCALE GENOMIC DNA]</scope>
    <source>
        <strain evidence="2">DSM 24997</strain>
    </source>
</reference>
<dbReference type="PATRIC" id="fig|1126833.4.peg.2168"/>
<keyword evidence="2" id="KW-1185">Reference proteome</keyword>
<evidence type="ECO:0000313" key="2">
    <source>
        <dbReference type="Proteomes" id="UP000032633"/>
    </source>
</evidence>
<name>A0A0D5NI88_9BACL</name>
<reference evidence="1 2" key="1">
    <citation type="journal article" date="2015" name="J. Biotechnol.">
        <title>Complete genome sequence of Paenibacillus beijingensis 7188(T) (=DSM 24997(T)), a novel rhizobacterium from jujube garden soil.</title>
        <authorList>
            <person name="Kwak Y."/>
            <person name="Shin J.H."/>
        </authorList>
    </citation>
    <scope>NUCLEOTIDE SEQUENCE [LARGE SCALE GENOMIC DNA]</scope>
    <source>
        <strain evidence="1 2">DSM 24997</strain>
    </source>
</reference>
<dbReference type="KEGG" id="pbj:VN24_09815"/>
<evidence type="ECO:0000313" key="1">
    <source>
        <dbReference type="EMBL" id="AJY74830.1"/>
    </source>
</evidence>
<protein>
    <submittedName>
        <fullName evidence="1">Uncharacterized protein</fullName>
    </submittedName>
</protein>
<accession>A0A0D5NI88</accession>
<dbReference type="AlphaFoldDB" id="A0A0D5NI88"/>
<gene>
    <name evidence="1" type="ORF">VN24_09815</name>
</gene>
<organism evidence="1 2">
    <name type="scientific">Paenibacillus beijingensis</name>
    <dbReference type="NCBI Taxonomy" id="1126833"/>
    <lineage>
        <taxon>Bacteria</taxon>
        <taxon>Bacillati</taxon>
        <taxon>Bacillota</taxon>
        <taxon>Bacilli</taxon>
        <taxon>Bacillales</taxon>
        <taxon>Paenibacillaceae</taxon>
        <taxon>Paenibacillus</taxon>
    </lineage>
</organism>
<dbReference type="HOGENOM" id="CLU_2570538_0_0_9"/>
<sequence length="81" mass="9681">MTSTTLRFETIPAIFIQHLSFIEEKSKVRSVLFYHRRYKHVIIKVSGVLGRVTNIFSTLHKRAAEMNYRIEDYLKRRGLIR</sequence>
<dbReference type="EMBL" id="CP011058">
    <property type="protein sequence ID" value="AJY74830.1"/>
    <property type="molecule type" value="Genomic_DNA"/>
</dbReference>
<dbReference type="Proteomes" id="UP000032633">
    <property type="component" value="Chromosome"/>
</dbReference>